<dbReference type="PROSITE" id="PS00770">
    <property type="entry name" value="AA_TRANSFER_CLASS_4"/>
    <property type="match status" value="1"/>
</dbReference>
<dbReference type="PANTHER" id="PTHR42743:SF11">
    <property type="entry name" value="AMINODEOXYCHORISMATE LYASE"/>
    <property type="match status" value="1"/>
</dbReference>
<dbReference type="InterPro" id="IPR043131">
    <property type="entry name" value="BCAT-like_N"/>
</dbReference>
<dbReference type="Pfam" id="PF01063">
    <property type="entry name" value="Aminotran_4"/>
    <property type="match status" value="1"/>
</dbReference>
<dbReference type="Gene3D" id="3.20.10.10">
    <property type="entry name" value="D-amino Acid Aminotransferase, subunit A, domain 2"/>
    <property type="match status" value="1"/>
</dbReference>
<dbReference type="Proteomes" id="UP001055156">
    <property type="component" value="Unassembled WGS sequence"/>
</dbReference>
<dbReference type="InterPro" id="IPR036038">
    <property type="entry name" value="Aminotransferase-like"/>
</dbReference>
<keyword evidence="9 15" id="KW-0663">Pyridoxal phosphate</keyword>
<evidence type="ECO:0000256" key="2">
    <source>
        <dbReference type="ARBA" id="ARBA00003109"/>
    </source>
</evidence>
<comment type="pathway">
    <text evidence="5">Amino-acid biosynthesis; L-leucine biosynthesis; L-leucine from 3-methyl-2-oxobutanoate: step 4/4.</text>
</comment>
<comment type="pathway">
    <text evidence="4">Amino-acid biosynthesis; L-valine biosynthesis; L-valine from pyruvate: step 4/4.</text>
</comment>
<comment type="catalytic activity">
    <reaction evidence="13">
        <text>L-leucine + 2-oxoglutarate = 4-methyl-2-oxopentanoate + L-glutamate</text>
        <dbReference type="Rhea" id="RHEA:18321"/>
        <dbReference type="ChEBI" id="CHEBI:16810"/>
        <dbReference type="ChEBI" id="CHEBI:17865"/>
        <dbReference type="ChEBI" id="CHEBI:29985"/>
        <dbReference type="ChEBI" id="CHEBI:57427"/>
        <dbReference type="EC" id="2.6.1.42"/>
    </reaction>
</comment>
<dbReference type="RefSeq" id="WP_238311529.1">
    <property type="nucleotide sequence ID" value="NZ_BPQV01000007.1"/>
</dbReference>
<evidence type="ECO:0000256" key="6">
    <source>
        <dbReference type="ARBA" id="ARBA00009320"/>
    </source>
</evidence>
<keyword evidence="16" id="KW-0808">Transferase</keyword>
<dbReference type="PANTHER" id="PTHR42743">
    <property type="entry name" value="AMINO-ACID AMINOTRANSFERASE"/>
    <property type="match status" value="1"/>
</dbReference>
<accession>A0ABQ4TB57</accession>
<dbReference type="EC" id="2.6.1.42" evidence="7"/>
<evidence type="ECO:0000256" key="4">
    <source>
        <dbReference type="ARBA" id="ARBA00004931"/>
    </source>
</evidence>
<evidence type="ECO:0000256" key="15">
    <source>
        <dbReference type="RuleBase" id="RU004516"/>
    </source>
</evidence>
<gene>
    <name evidence="16" type="primary">ilvE_1</name>
    <name evidence="16" type="ORF">LKMONMHP_2590</name>
</gene>
<dbReference type="EMBL" id="BPQV01000007">
    <property type="protein sequence ID" value="GJE27729.1"/>
    <property type="molecule type" value="Genomic_DNA"/>
</dbReference>
<comment type="catalytic activity">
    <reaction evidence="12">
        <text>L-isoleucine + 2-oxoglutarate = (S)-3-methyl-2-oxopentanoate + L-glutamate</text>
        <dbReference type="Rhea" id="RHEA:24801"/>
        <dbReference type="ChEBI" id="CHEBI:16810"/>
        <dbReference type="ChEBI" id="CHEBI:29985"/>
        <dbReference type="ChEBI" id="CHEBI:35146"/>
        <dbReference type="ChEBI" id="CHEBI:58045"/>
        <dbReference type="EC" id="2.6.1.42"/>
    </reaction>
</comment>
<reference evidence="16" key="2">
    <citation type="submission" date="2021-08" db="EMBL/GenBank/DDBJ databases">
        <authorList>
            <person name="Tani A."/>
            <person name="Ola A."/>
            <person name="Ogura Y."/>
            <person name="Katsura K."/>
            <person name="Hayashi T."/>
        </authorList>
    </citation>
    <scope>NUCLEOTIDE SEQUENCE</scope>
    <source>
        <strain evidence="16">NBRC 15689</strain>
    </source>
</reference>
<evidence type="ECO:0000256" key="3">
    <source>
        <dbReference type="ARBA" id="ARBA00004824"/>
    </source>
</evidence>
<dbReference type="InterPro" id="IPR018300">
    <property type="entry name" value="Aminotrans_IV_CS"/>
</dbReference>
<comment type="cofactor">
    <cofactor evidence="1 15">
        <name>pyridoxal 5'-phosphate</name>
        <dbReference type="ChEBI" id="CHEBI:597326"/>
    </cofactor>
</comment>
<evidence type="ECO:0000313" key="16">
    <source>
        <dbReference type="EMBL" id="GJE27729.1"/>
    </source>
</evidence>
<keyword evidence="17" id="KW-1185">Reference proteome</keyword>
<comment type="function">
    <text evidence="2">Acts on leucine, isoleucine and valine.</text>
</comment>
<dbReference type="SUPFAM" id="SSF56752">
    <property type="entry name" value="D-aminoacid aminotransferase-like PLP-dependent enzymes"/>
    <property type="match status" value="1"/>
</dbReference>
<organism evidence="16 17">
    <name type="scientific">Methylobacterium organophilum</name>
    <dbReference type="NCBI Taxonomy" id="410"/>
    <lineage>
        <taxon>Bacteria</taxon>
        <taxon>Pseudomonadati</taxon>
        <taxon>Pseudomonadota</taxon>
        <taxon>Alphaproteobacteria</taxon>
        <taxon>Hyphomicrobiales</taxon>
        <taxon>Methylobacteriaceae</taxon>
        <taxon>Methylobacterium</taxon>
    </lineage>
</organism>
<evidence type="ECO:0000256" key="8">
    <source>
        <dbReference type="ARBA" id="ARBA00014472"/>
    </source>
</evidence>
<keyword evidence="10" id="KW-0028">Amino-acid biosynthesis</keyword>
<comment type="pathway">
    <text evidence="3">Amino-acid biosynthesis; L-isoleucine biosynthesis; L-isoleucine from 2-oxobutanoate: step 4/4.</text>
</comment>
<comment type="catalytic activity">
    <reaction evidence="11">
        <text>L-valine + 2-oxoglutarate = 3-methyl-2-oxobutanoate + L-glutamate</text>
        <dbReference type="Rhea" id="RHEA:24813"/>
        <dbReference type="ChEBI" id="CHEBI:11851"/>
        <dbReference type="ChEBI" id="CHEBI:16810"/>
        <dbReference type="ChEBI" id="CHEBI:29985"/>
        <dbReference type="ChEBI" id="CHEBI:57762"/>
        <dbReference type="EC" id="2.6.1.42"/>
    </reaction>
</comment>
<sequence length="288" mass="31554">MTAPDPDTWTFFEGAWHPGNVRIMGPRTHGAWLASTVFDGARAFEGMTPDLDRHLARVNRSATALGLKPKLSVAEWDALVREGLARFPDGAELYIRPMYWAESGFAGGVRFDPESTNWCLCLYHAPMPLPSGVKATLSPFRRPSIEVAPVDAKAGCLYPNGARALTEALSRGFGNCLMRDGLGNIAEFANANAFFARDGVVYTPVPNGTFLAGITRARVIDLLRGDGVTVVEKTLAYADFLHADEVFTAGNFAKVAPVIGLDEIRFEPGPLFRRARQLYWDFAHHRLG</sequence>
<keyword evidence="10" id="KW-0100">Branched-chain amino acid biosynthesis</keyword>
<evidence type="ECO:0000256" key="7">
    <source>
        <dbReference type="ARBA" id="ARBA00013053"/>
    </source>
</evidence>
<evidence type="ECO:0000256" key="10">
    <source>
        <dbReference type="ARBA" id="ARBA00023304"/>
    </source>
</evidence>
<reference evidence="16" key="1">
    <citation type="journal article" date="2021" name="Front. Microbiol.">
        <title>Comprehensive Comparative Genomics and Phenotyping of Methylobacterium Species.</title>
        <authorList>
            <person name="Alessa O."/>
            <person name="Ogura Y."/>
            <person name="Fujitani Y."/>
            <person name="Takami H."/>
            <person name="Hayashi T."/>
            <person name="Sahin N."/>
            <person name="Tani A."/>
        </authorList>
    </citation>
    <scope>NUCLEOTIDE SEQUENCE</scope>
    <source>
        <strain evidence="16">NBRC 15689</strain>
    </source>
</reference>
<keyword evidence="16" id="KW-0032">Aminotransferase</keyword>
<proteinExistence type="inferred from homology"/>
<evidence type="ECO:0000256" key="13">
    <source>
        <dbReference type="ARBA" id="ARBA00049229"/>
    </source>
</evidence>
<protein>
    <recommendedName>
        <fullName evidence="8">Probable branched-chain-amino-acid aminotransferase</fullName>
        <ecNumber evidence="7">2.6.1.42</ecNumber>
    </recommendedName>
</protein>
<comment type="caution">
    <text evidence="16">The sequence shown here is derived from an EMBL/GenBank/DDBJ whole genome shotgun (WGS) entry which is preliminary data.</text>
</comment>
<evidence type="ECO:0000256" key="9">
    <source>
        <dbReference type="ARBA" id="ARBA00022898"/>
    </source>
</evidence>
<dbReference type="Gene3D" id="3.30.470.10">
    <property type="match status" value="1"/>
</dbReference>
<evidence type="ECO:0000256" key="5">
    <source>
        <dbReference type="ARBA" id="ARBA00005072"/>
    </source>
</evidence>
<dbReference type="InterPro" id="IPR043132">
    <property type="entry name" value="BCAT-like_C"/>
</dbReference>
<dbReference type="InterPro" id="IPR001544">
    <property type="entry name" value="Aminotrans_IV"/>
</dbReference>
<evidence type="ECO:0000256" key="1">
    <source>
        <dbReference type="ARBA" id="ARBA00001933"/>
    </source>
</evidence>
<dbReference type="InterPro" id="IPR050571">
    <property type="entry name" value="Class-IV_PLP-Dep_Aminotrnsfr"/>
</dbReference>
<name>A0ABQ4TB57_METOR</name>
<comment type="similarity">
    <text evidence="6 14">Belongs to the class-IV pyridoxal-phosphate-dependent aminotransferase family.</text>
</comment>
<dbReference type="GO" id="GO:0008483">
    <property type="term" value="F:transaminase activity"/>
    <property type="evidence" value="ECO:0007669"/>
    <property type="project" value="UniProtKB-KW"/>
</dbReference>
<evidence type="ECO:0000256" key="11">
    <source>
        <dbReference type="ARBA" id="ARBA00048212"/>
    </source>
</evidence>
<dbReference type="NCBIfam" id="NF009896">
    <property type="entry name" value="PRK13356.1"/>
    <property type="match status" value="1"/>
</dbReference>
<evidence type="ECO:0000256" key="12">
    <source>
        <dbReference type="ARBA" id="ARBA00048798"/>
    </source>
</evidence>
<evidence type="ECO:0000313" key="17">
    <source>
        <dbReference type="Proteomes" id="UP001055156"/>
    </source>
</evidence>
<evidence type="ECO:0000256" key="14">
    <source>
        <dbReference type="RuleBase" id="RU004106"/>
    </source>
</evidence>